<evidence type="ECO:0000313" key="2">
    <source>
        <dbReference type="Proteomes" id="UP001165498"/>
    </source>
</evidence>
<evidence type="ECO:0008006" key="3">
    <source>
        <dbReference type="Google" id="ProtNLM"/>
    </source>
</evidence>
<gene>
    <name evidence="1" type="ORF">NM961_02725</name>
</gene>
<dbReference type="Proteomes" id="UP001165498">
    <property type="component" value="Unassembled WGS sequence"/>
</dbReference>
<accession>A0ABT1QM78</accession>
<dbReference type="EMBL" id="JANFQO010000002">
    <property type="protein sequence ID" value="MCQ4163618.1"/>
    <property type="molecule type" value="Genomic_DNA"/>
</dbReference>
<organism evidence="1 2">
    <name type="scientific">Tahibacter harae</name>
    <dbReference type="NCBI Taxonomy" id="2963937"/>
    <lineage>
        <taxon>Bacteria</taxon>
        <taxon>Pseudomonadati</taxon>
        <taxon>Pseudomonadota</taxon>
        <taxon>Gammaproteobacteria</taxon>
        <taxon>Lysobacterales</taxon>
        <taxon>Rhodanobacteraceae</taxon>
        <taxon>Tahibacter</taxon>
    </lineage>
</organism>
<evidence type="ECO:0000313" key="1">
    <source>
        <dbReference type="EMBL" id="MCQ4163618.1"/>
    </source>
</evidence>
<sequence>MPSLLQWFEDWRRRRFARRLIAELAGAGMPGWRLDEAEDQLVHPSSLQVNLGNIRKEYHNAGFAQRRQLLRKYIAIARQLEVRPQKLWPLAAPRIYPVVRSAYLAALFELELRSTGKTPRAELSWPLAGDLCVQLVYDFGEHLSYVDRELAGTWGQSDAQLRETALANLATLPRASWVQRDDGVYQLASEASYEESLMLLPRVIAALPFADPVCIASNRGVLLAADGASPRAMLALIAAAAEARETLPWPLSFLPCRRRGEEWQALDAADPALPPPVGEALGNLRRQALIGCYASQKPLLDALHEHTGEDVFVANMQLLELREQPGQQQSWCVWTRGVPTLLPQTDLVALNRDADGAGNDFVLVSRDKLAPLLQQYGTTPPLLPPRVRVTGFPDDEQWQALQALRWNG</sequence>
<dbReference type="RefSeq" id="WP_255911005.1">
    <property type="nucleotide sequence ID" value="NZ_JANFQO010000002.1"/>
</dbReference>
<protein>
    <recommendedName>
        <fullName evidence="3">DUF1444 family protein</fullName>
    </recommendedName>
</protein>
<comment type="caution">
    <text evidence="1">The sequence shown here is derived from an EMBL/GenBank/DDBJ whole genome shotgun (WGS) entry which is preliminary data.</text>
</comment>
<name>A0ABT1QM78_9GAMM</name>
<proteinExistence type="predicted"/>
<keyword evidence="2" id="KW-1185">Reference proteome</keyword>
<reference evidence="1" key="1">
    <citation type="submission" date="2022-07" db="EMBL/GenBank/DDBJ databases">
        <title>Tahibacter sp., a new gammaproteobacterium isolated from the silt sample collected at pig farm.</title>
        <authorList>
            <person name="Chen H."/>
        </authorList>
    </citation>
    <scope>NUCLEOTIDE SEQUENCE</scope>
    <source>
        <strain evidence="1">P2K</strain>
    </source>
</reference>